<reference evidence="1 2" key="1">
    <citation type="submission" date="2024-07" db="EMBL/GenBank/DDBJ databases">
        <title>Section-level genome sequencing and comparative genomics of Aspergillus sections Usti and Cavernicolus.</title>
        <authorList>
            <consortium name="Lawrence Berkeley National Laboratory"/>
            <person name="Nybo J.L."/>
            <person name="Vesth T.C."/>
            <person name="Theobald S."/>
            <person name="Frisvad J.C."/>
            <person name="Larsen T.O."/>
            <person name="Kjaerboelling I."/>
            <person name="Rothschild-Mancinelli K."/>
            <person name="Lyhne E.K."/>
            <person name="Kogle M.E."/>
            <person name="Barry K."/>
            <person name="Clum A."/>
            <person name="Na H."/>
            <person name="Ledsgaard L."/>
            <person name="Lin J."/>
            <person name="Lipzen A."/>
            <person name="Kuo A."/>
            <person name="Riley R."/>
            <person name="Mondo S."/>
            <person name="LaButti K."/>
            <person name="Haridas S."/>
            <person name="Pangalinan J."/>
            <person name="Salamov A.A."/>
            <person name="Simmons B.A."/>
            <person name="Magnuson J.K."/>
            <person name="Chen J."/>
            <person name="Drula E."/>
            <person name="Henrissat B."/>
            <person name="Wiebenga A."/>
            <person name="Lubbers R.J."/>
            <person name="Gomes A.C."/>
            <person name="Makela M.R."/>
            <person name="Stajich J."/>
            <person name="Grigoriev I.V."/>
            <person name="Mortensen U.H."/>
            <person name="De vries R.P."/>
            <person name="Baker S.E."/>
            <person name="Andersen M.R."/>
        </authorList>
    </citation>
    <scope>NUCLEOTIDE SEQUENCE [LARGE SCALE GENOMIC DNA]</scope>
    <source>
        <strain evidence="1 2">CBS 600.67</strain>
    </source>
</reference>
<protein>
    <submittedName>
        <fullName evidence="1">Uncharacterized protein</fullName>
    </submittedName>
</protein>
<evidence type="ECO:0000313" key="2">
    <source>
        <dbReference type="Proteomes" id="UP001610335"/>
    </source>
</evidence>
<accession>A0ABR4J5A6</accession>
<dbReference type="EMBL" id="JBFXLS010000002">
    <property type="protein sequence ID" value="KAL2834237.1"/>
    <property type="molecule type" value="Genomic_DNA"/>
</dbReference>
<comment type="caution">
    <text evidence="1">The sequence shown here is derived from an EMBL/GenBank/DDBJ whole genome shotgun (WGS) entry which is preliminary data.</text>
</comment>
<proteinExistence type="predicted"/>
<organism evidence="1 2">
    <name type="scientific">Aspergillus cavernicola</name>
    <dbReference type="NCBI Taxonomy" id="176166"/>
    <lineage>
        <taxon>Eukaryota</taxon>
        <taxon>Fungi</taxon>
        <taxon>Dikarya</taxon>
        <taxon>Ascomycota</taxon>
        <taxon>Pezizomycotina</taxon>
        <taxon>Eurotiomycetes</taxon>
        <taxon>Eurotiomycetidae</taxon>
        <taxon>Eurotiales</taxon>
        <taxon>Aspergillaceae</taxon>
        <taxon>Aspergillus</taxon>
        <taxon>Aspergillus subgen. Nidulantes</taxon>
    </lineage>
</organism>
<keyword evidence="2" id="KW-1185">Reference proteome</keyword>
<gene>
    <name evidence="1" type="ORF">BDW59DRAFT_156177</name>
</gene>
<dbReference type="Proteomes" id="UP001610335">
    <property type="component" value="Unassembled WGS sequence"/>
</dbReference>
<sequence>MKCLTDFNPRQMYHRVAKKVDDFAANIQLKVLERRLGKRVLYKKFGYEHQESGPDHNEVPHHYNLTLANRKKIMDEWFISPSAPFELLRKREDQNWERFSEDHPIETLKDVMIRPRVDAIMMSTISDARSKGRKGRDEGAPIHVLANRRGQSGADLLVYTSKRVINMPFKNDKGLELQLTSQIDNVLWSGNPDELDASLLILRAPTVGTIWSWTLLKNMAMIHHARKKAGRNAEIYGIATDTHSWAFLRIDNKSQYSRWFLDWKYDEEEIVDHVVRIVDYAAGRAVQAAWATRQPRTASQITGCTVTHPKTVFI</sequence>
<evidence type="ECO:0000313" key="1">
    <source>
        <dbReference type="EMBL" id="KAL2834237.1"/>
    </source>
</evidence>
<name>A0ABR4J5A6_9EURO</name>